<evidence type="ECO:0000313" key="2">
    <source>
        <dbReference type="Proteomes" id="UP000235145"/>
    </source>
</evidence>
<reference evidence="1 2" key="1">
    <citation type="journal article" date="2017" name="Nat. Commun.">
        <title>Genome assembly with in vitro proximity ligation data and whole-genome triplication in lettuce.</title>
        <authorList>
            <person name="Reyes-Chin-Wo S."/>
            <person name="Wang Z."/>
            <person name="Yang X."/>
            <person name="Kozik A."/>
            <person name="Arikit S."/>
            <person name="Song C."/>
            <person name="Xia L."/>
            <person name="Froenicke L."/>
            <person name="Lavelle D.O."/>
            <person name="Truco M.J."/>
            <person name="Xia R."/>
            <person name="Zhu S."/>
            <person name="Xu C."/>
            <person name="Xu H."/>
            <person name="Xu X."/>
            <person name="Cox K."/>
            <person name="Korf I."/>
            <person name="Meyers B.C."/>
            <person name="Michelmore R.W."/>
        </authorList>
    </citation>
    <scope>NUCLEOTIDE SEQUENCE [LARGE SCALE GENOMIC DNA]</scope>
    <source>
        <strain evidence="2">cv. Salinas</strain>
        <tissue evidence="1">Seedlings</tissue>
    </source>
</reference>
<proteinExistence type="predicted"/>
<protein>
    <submittedName>
        <fullName evidence="1">Uncharacterized protein</fullName>
    </submittedName>
</protein>
<sequence>MDELDKRTSQLKMQTFKRCTATAELNELMSDKEVIRSSAADFHSILLHLLEAHDPIITITIRRHLADKLRPALDILSRIKGVPVTGVQPKQGGEKEAKKC</sequence>
<dbReference type="AlphaFoldDB" id="A0A9R1VFV4"/>
<gene>
    <name evidence="1" type="ORF">LSAT_V11C500243500</name>
</gene>
<accession>A0A9R1VFV4</accession>
<evidence type="ECO:0000313" key="1">
    <source>
        <dbReference type="EMBL" id="KAJ0205591.1"/>
    </source>
</evidence>
<dbReference type="EMBL" id="NBSK02000005">
    <property type="protein sequence ID" value="KAJ0205591.1"/>
    <property type="molecule type" value="Genomic_DNA"/>
</dbReference>
<comment type="caution">
    <text evidence="1">The sequence shown here is derived from an EMBL/GenBank/DDBJ whole genome shotgun (WGS) entry which is preliminary data.</text>
</comment>
<organism evidence="1 2">
    <name type="scientific">Lactuca sativa</name>
    <name type="common">Garden lettuce</name>
    <dbReference type="NCBI Taxonomy" id="4236"/>
    <lineage>
        <taxon>Eukaryota</taxon>
        <taxon>Viridiplantae</taxon>
        <taxon>Streptophyta</taxon>
        <taxon>Embryophyta</taxon>
        <taxon>Tracheophyta</taxon>
        <taxon>Spermatophyta</taxon>
        <taxon>Magnoliopsida</taxon>
        <taxon>eudicotyledons</taxon>
        <taxon>Gunneridae</taxon>
        <taxon>Pentapetalae</taxon>
        <taxon>asterids</taxon>
        <taxon>campanulids</taxon>
        <taxon>Asterales</taxon>
        <taxon>Asteraceae</taxon>
        <taxon>Cichorioideae</taxon>
        <taxon>Cichorieae</taxon>
        <taxon>Lactucinae</taxon>
        <taxon>Lactuca</taxon>
    </lineage>
</organism>
<keyword evidence="2" id="KW-1185">Reference proteome</keyword>
<name>A0A9R1VFV4_LACSA</name>
<dbReference type="Proteomes" id="UP000235145">
    <property type="component" value="Unassembled WGS sequence"/>
</dbReference>